<accession>A0ABU0IP60</accession>
<reference evidence="2 3" key="1">
    <citation type="submission" date="2023-07" db="EMBL/GenBank/DDBJ databases">
        <title>Genomic Encyclopedia of Type Strains, Phase IV (KMG-IV): sequencing the most valuable type-strain genomes for metagenomic binning, comparative biology and taxonomic classification.</title>
        <authorList>
            <person name="Goeker M."/>
        </authorList>
    </citation>
    <scope>NUCLEOTIDE SEQUENCE [LARGE SCALE GENOMIC DNA]</scope>
    <source>
        <strain evidence="2 3">DSM 18695</strain>
    </source>
</reference>
<organism evidence="2 3">
    <name type="scientific">Caulobacter ginsengisoli</name>
    <dbReference type="NCBI Taxonomy" id="400775"/>
    <lineage>
        <taxon>Bacteria</taxon>
        <taxon>Pseudomonadati</taxon>
        <taxon>Pseudomonadota</taxon>
        <taxon>Alphaproteobacteria</taxon>
        <taxon>Caulobacterales</taxon>
        <taxon>Caulobacteraceae</taxon>
        <taxon>Caulobacter</taxon>
    </lineage>
</organism>
<sequence length="265" mass="28881">MNRRSLLLALAALPAAEPALAQDSSAAGSAKHLTPPQAAAFGKALEKDLATRGGRVAMVFRSGRARRSMPEGLSYTHGAFWVYRDIKTDGGQLKGYAVYNLYQGDGKALPKDRSSLVQDWPTNFMQGSVEDDVAVILPTPEMQRRLLAVIDSPTYAAMHIPSYGLVANPFESRHQNCNTFVLDIVACAAWQTNDPDQVRVNLRKWFKPSVIKVDPLTRLIGPMLDGRLAVDDQDGPIVTAAYESIAPFMADNALSATSYSFQRPG</sequence>
<feature type="signal peptide" evidence="1">
    <location>
        <begin position="1"/>
        <end position="21"/>
    </location>
</feature>
<keyword evidence="1" id="KW-0732">Signal</keyword>
<name>A0ABU0IP60_9CAUL</name>
<dbReference type="EMBL" id="JAUSVS010000002">
    <property type="protein sequence ID" value="MDQ0463795.1"/>
    <property type="molecule type" value="Genomic_DNA"/>
</dbReference>
<dbReference type="Pfam" id="PF09916">
    <property type="entry name" value="DUF2145"/>
    <property type="match status" value="1"/>
</dbReference>
<dbReference type="RefSeq" id="WP_307347981.1">
    <property type="nucleotide sequence ID" value="NZ_JAUSVS010000002.1"/>
</dbReference>
<comment type="caution">
    <text evidence="2">The sequence shown here is derived from an EMBL/GenBank/DDBJ whole genome shotgun (WGS) entry which is preliminary data.</text>
</comment>
<keyword evidence="3" id="KW-1185">Reference proteome</keyword>
<evidence type="ECO:0000256" key="1">
    <source>
        <dbReference type="SAM" id="SignalP"/>
    </source>
</evidence>
<evidence type="ECO:0008006" key="4">
    <source>
        <dbReference type="Google" id="ProtNLM"/>
    </source>
</evidence>
<evidence type="ECO:0000313" key="3">
    <source>
        <dbReference type="Proteomes" id="UP001228905"/>
    </source>
</evidence>
<proteinExistence type="predicted"/>
<feature type="chain" id="PRO_5045215939" description="DUF2145 domain-containing protein" evidence="1">
    <location>
        <begin position="22"/>
        <end position="265"/>
    </location>
</feature>
<gene>
    <name evidence="2" type="ORF">QO010_001566</name>
</gene>
<dbReference type="Proteomes" id="UP001228905">
    <property type="component" value="Unassembled WGS sequence"/>
</dbReference>
<dbReference type="InterPro" id="IPR014547">
    <property type="entry name" value="UCP028477"/>
</dbReference>
<evidence type="ECO:0000313" key="2">
    <source>
        <dbReference type="EMBL" id="MDQ0463795.1"/>
    </source>
</evidence>
<protein>
    <recommendedName>
        <fullName evidence="4">DUF2145 domain-containing protein</fullName>
    </recommendedName>
</protein>